<dbReference type="RefSeq" id="WP_006065136.1">
    <property type="nucleotide sequence ID" value="NZ_AOHY01000010.1"/>
</dbReference>
<dbReference type="GeneID" id="39851205"/>
<dbReference type="AlphaFoldDB" id="L9WN62"/>
<keyword evidence="4" id="KW-1185">Reference proteome</keyword>
<name>L9WN62_9EURY</name>
<dbReference type="Pfam" id="PF18545">
    <property type="entry name" value="HalOD1"/>
    <property type="match status" value="1"/>
</dbReference>
<dbReference type="InterPro" id="IPR055768">
    <property type="entry name" value="DUF7344"/>
</dbReference>
<protein>
    <submittedName>
        <fullName evidence="3">Uncharacterized protein</fullName>
    </submittedName>
</protein>
<organism evidence="3 4">
    <name type="scientific">Natronorubrum bangense JCM 10635</name>
    <dbReference type="NCBI Taxonomy" id="1227500"/>
    <lineage>
        <taxon>Archaea</taxon>
        <taxon>Methanobacteriati</taxon>
        <taxon>Methanobacteriota</taxon>
        <taxon>Stenosarchaea group</taxon>
        <taxon>Halobacteria</taxon>
        <taxon>Halobacteriales</taxon>
        <taxon>Natrialbaceae</taxon>
        <taxon>Natronorubrum</taxon>
    </lineage>
</organism>
<dbReference type="Proteomes" id="UP000011690">
    <property type="component" value="Unassembled WGS sequence"/>
</dbReference>
<feature type="domain" description="DUF7344" evidence="2">
    <location>
        <begin position="16"/>
        <end position="86"/>
    </location>
</feature>
<feature type="domain" description="Halobacterial output" evidence="1">
    <location>
        <begin position="138"/>
        <end position="206"/>
    </location>
</feature>
<dbReference type="EMBL" id="AOHY01000010">
    <property type="protein sequence ID" value="ELY50656.1"/>
    <property type="molecule type" value="Genomic_DNA"/>
</dbReference>
<reference evidence="3 4" key="1">
    <citation type="journal article" date="2014" name="PLoS Genet.">
        <title>Phylogenetically driven sequencing of extremely halophilic archaea reveals strategies for static and dynamic osmo-response.</title>
        <authorList>
            <person name="Becker E.A."/>
            <person name="Seitzer P.M."/>
            <person name="Tritt A."/>
            <person name="Larsen D."/>
            <person name="Krusor M."/>
            <person name="Yao A.I."/>
            <person name="Wu D."/>
            <person name="Madern D."/>
            <person name="Eisen J.A."/>
            <person name="Darling A.E."/>
            <person name="Facciotti M.T."/>
        </authorList>
    </citation>
    <scope>NUCLEOTIDE SEQUENCE [LARGE SCALE GENOMIC DNA]</scope>
    <source>
        <strain evidence="3 4">JCM 10635</strain>
    </source>
</reference>
<proteinExistence type="predicted"/>
<dbReference type="Pfam" id="PF24035">
    <property type="entry name" value="DUF7344"/>
    <property type="match status" value="1"/>
</dbReference>
<dbReference type="InterPro" id="IPR040624">
    <property type="entry name" value="HalOD1"/>
</dbReference>
<dbReference type="PATRIC" id="fig|1227500.6.peg.959"/>
<evidence type="ECO:0000259" key="1">
    <source>
        <dbReference type="Pfam" id="PF18545"/>
    </source>
</evidence>
<accession>L9WN62</accession>
<evidence type="ECO:0000313" key="3">
    <source>
        <dbReference type="EMBL" id="ELY50656.1"/>
    </source>
</evidence>
<sequence length="210" mass="23166">MRSEPTTNPTLDPLLDCLSHYRRRFVVETLAERGEPMDSEALAAALRRYERETEGQPDRSPAAVATELEHTHLPKLSDAGIVDYRDGHVVLRDDTARAVLGGLMAADRGQRLEPMELPTAGTAPETATRVTHWAEQGRSLTDAILAAVADHRGEDLRWADFDLYDEIDPESLNTLFQSESTAETSVTLTTATVQIALWEDDGVVIRVTDA</sequence>
<comment type="caution">
    <text evidence="3">The sequence shown here is derived from an EMBL/GenBank/DDBJ whole genome shotgun (WGS) entry which is preliminary data.</text>
</comment>
<evidence type="ECO:0000313" key="4">
    <source>
        <dbReference type="Proteomes" id="UP000011690"/>
    </source>
</evidence>
<gene>
    <name evidence="3" type="ORF">C494_04735</name>
</gene>
<evidence type="ECO:0000259" key="2">
    <source>
        <dbReference type="Pfam" id="PF24035"/>
    </source>
</evidence>
<dbReference type="eggNOG" id="arCOG08928">
    <property type="taxonomic scope" value="Archaea"/>
</dbReference>